<keyword evidence="13" id="KW-1185">Reference proteome</keyword>
<dbReference type="PANTHER" id="PTHR10657">
    <property type="entry name" value="PEPTIDYL-PROLYL CIS-TRANS ISOMERASE"/>
    <property type="match status" value="1"/>
</dbReference>
<evidence type="ECO:0000256" key="1">
    <source>
        <dbReference type="ARBA" id="ARBA00000971"/>
    </source>
</evidence>
<dbReference type="Pfam" id="PF05843">
    <property type="entry name" value="Suf"/>
    <property type="match status" value="1"/>
</dbReference>
<sequence length="859" mass="101861">MRSTLPSNWVIKRLEDSKYSQYSRFFYYDPVKNITQWIRPSPMPGYEGQWPLYMRCAHILIKHTKSRNPKTHNKGKQFKDVTLTREQALNQIKSLRNDILKGDRIFEKIAKKYSDCSSYQVNGDLDWKMDGELEPDFVKCARNLKIGEISEPVETRSGWHIIKRIDGYQPPIFNPNSPPPPPPPPPSPDLDFFVPRKVQNRVKEIAPKLYQLQYLIETKPDEMINWTNFLDLYQSAMPVFTKCHEIFIRSMLYFFPGEFDALKYAYDLLKKYQKYDLCDEILNMALTYTWNPKFWNLSFSDSEKNPIRVAEQRKAMMENVGCTVNITIYWLQFINSIQEAKYDSQTVLNELKKALDIGLENSNILINKLKELSPQLVDYYQNRQEKLKPMIERRKLMLLDHEKYKKPLRFANNKYENQQNGNTNNSINAQEEERFQKWRKFLNDELKNDAEYPEDLFLQVMDYNYRFALGALWWMPSIWMEYWSFLIRHNNKTKGEKILEIAKKAVGDTPLFELKRAQYFIELNKYDEARDVYTRLIENHGDPLMTAALTLLFKATVELQDESAAMEVIRNFSNYAKPQFFINAAKLCNSTEIAWAIFQMGVDRFPLNNQLIIEAAEFLEQHRDVRNTRLLFQQSFAEKNDETTFYHVHFEIKKRLFQFELNHIAPLDHLNETQKVFDPTDVDPSILYMHRFKFADLYPLDPDELKVWGHLSSNLSIDLIDTQDDTVEYLTTTFPYKSKKEELKIDTEWVNNIRDNKRKTAGTETATGQGATQQKRIPREVHHLLRDISEFKLHIAPITDVDKVIERIKNTEIRDYRMMSQYQPQMQQMPQPIAPMQQMAPPQMQPMQQIPPNYYPNWQ</sequence>
<dbReference type="InterPro" id="IPR051370">
    <property type="entry name" value="PPIase_Pin1"/>
</dbReference>
<dbReference type="EC" id="5.2.1.8" evidence="3"/>
<dbReference type="Gene3D" id="3.10.50.40">
    <property type="match status" value="1"/>
</dbReference>
<dbReference type="InterPro" id="IPR046357">
    <property type="entry name" value="PPIase_dom_sf"/>
</dbReference>
<accession>A0ABR2JZE1</accession>
<feature type="region of interest" description="Disordered" evidence="9">
    <location>
        <begin position="756"/>
        <end position="775"/>
    </location>
</feature>
<evidence type="ECO:0000256" key="5">
    <source>
        <dbReference type="ARBA" id="ARBA00023110"/>
    </source>
</evidence>
<evidence type="ECO:0000256" key="4">
    <source>
        <dbReference type="ARBA" id="ARBA00022737"/>
    </source>
</evidence>
<dbReference type="EMBL" id="JAPFFF010000008">
    <property type="protein sequence ID" value="KAK8884169.1"/>
    <property type="molecule type" value="Genomic_DNA"/>
</dbReference>
<dbReference type="InterPro" id="IPR011990">
    <property type="entry name" value="TPR-like_helical_dom_sf"/>
</dbReference>
<keyword evidence="5 8" id="KW-0697">Rotamase</keyword>
<dbReference type="PANTHER" id="PTHR10657:SF4">
    <property type="entry name" value="PEPTIDYL-PROLYL CIS-TRANS ISOMERASE-RELATED"/>
    <property type="match status" value="1"/>
</dbReference>
<dbReference type="InterPro" id="IPR001202">
    <property type="entry name" value="WW_dom"/>
</dbReference>
<name>A0ABR2JZE1_9EUKA</name>
<keyword evidence="7" id="KW-0539">Nucleus</keyword>
<feature type="domain" description="PpiC" evidence="11">
    <location>
        <begin position="51"/>
        <end position="166"/>
    </location>
</feature>
<feature type="compositionally biased region" description="Low complexity" evidence="9">
    <location>
        <begin position="762"/>
        <end position="774"/>
    </location>
</feature>
<evidence type="ECO:0000313" key="13">
    <source>
        <dbReference type="Proteomes" id="UP001470230"/>
    </source>
</evidence>
<protein>
    <recommendedName>
        <fullName evidence="3">peptidylprolyl isomerase</fullName>
        <ecNumber evidence="3">5.2.1.8</ecNumber>
    </recommendedName>
</protein>
<comment type="catalytic activity">
    <reaction evidence="1">
        <text>[protein]-peptidylproline (omega=180) = [protein]-peptidylproline (omega=0)</text>
        <dbReference type="Rhea" id="RHEA:16237"/>
        <dbReference type="Rhea" id="RHEA-COMP:10747"/>
        <dbReference type="Rhea" id="RHEA-COMP:10748"/>
        <dbReference type="ChEBI" id="CHEBI:83833"/>
        <dbReference type="ChEBI" id="CHEBI:83834"/>
        <dbReference type="EC" id="5.2.1.8"/>
    </reaction>
</comment>
<keyword evidence="4" id="KW-0677">Repeat</keyword>
<evidence type="ECO:0000256" key="3">
    <source>
        <dbReference type="ARBA" id="ARBA00013194"/>
    </source>
</evidence>
<evidence type="ECO:0000256" key="9">
    <source>
        <dbReference type="SAM" id="MobiDB-lite"/>
    </source>
</evidence>
<feature type="compositionally biased region" description="Low complexity" evidence="9">
    <location>
        <begin position="838"/>
        <end position="852"/>
    </location>
</feature>
<proteinExistence type="predicted"/>
<dbReference type="Pfam" id="PF00639">
    <property type="entry name" value="Rotamase"/>
    <property type="match status" value="1"/>
</dbReference>
<dbReference type="PROSITE" id="PS50198">
    <property type="entry name" value="PPIC_PPIASE_2"/>
    <property type="match status" value="1"/>
</dbReference>
<dbReference type="InterPro" id="IPR000297">
    <property type="entry name" value="PPIase_PpiC"/>
</dbReference>
<organism evidence="12 13">
    <name type="scientific">Tritrichomonas musculus</name>
    <dbReference type="NCBI Taxonomy" id="1915356"/>
    <lineage>
        <taxon>Eukaryota</taxon>
        <taxon>Metamonada</taxon>
        <taxon>Parabasalia</taxon>
        <taxon>Tritrichomonadida</taxon>
        <taxon>Tritrichomonadidae</taxon>
        <taxon>Tritrichomonas</taxon>
    </lineage>
</organism>
<dbReference type="SUPFAM" id="SSF54534">
    <property type="entry name" value="FKBP-like"/>
    <property type="match status" value="1"/>
</dbReference>
<feature type="domain" description="WW" evidence="10">
    <location>
        <begin position="3"/>
        <end position="42"/>
    </location>
</feature>
<evidence type="ECO:0000259" key="10">
    <source>
        <dbReference type="PROSITE" id="PS50020"/>
    </source>
</evidence>
<evidence type="ECO:0000259" key="11">
    <source>
        <dbReference type="PROSITE" id="PS50198"/>
    </source>
</evidence>
<evidence type="ECO:0000256" key="8">
    <source>
        <dbReference type="PROSITE-ProRule" id="PRU00278"/>
    </source>
</evidence>
<keyword evidence="6 8" id="KW-0413">Isomerase</keyword>
<dbReference type="InterPro" id="IPR008847">
    <property type="entry name" value="Suf"/>
</dbReference>
<comment type="subcellular location">
    <subcellularLocation>
        <location evidence="2">Nucleus</location>
    </subcellularLocation>
</comment>
<dbReference type="PROSITE" id="PS50020">
    <property type="entry name" value="WW_DOMAIN_2"/>
    <property type="match status" value="1"/>
</dbReference>
<dbReference type="Gene3D" id="1.25.40.10">
    <property type="entry name" value="Tetratricopeptide repeat domain"/>
    <property type="match status" value="1"/>
</dbReference>
<dbReference type="Proteomes" id="UP001470230">
    <property type="component" value="Unassembled WGS sequence"/>
</dbReference>
<comment type="caution">
    <text evidence="12">The sequence shown here is derived from an EMBL/GenBank/DDBJ whole genome shotgun (WGS) entry which is preliminary data.</text>
</comment>
<dbReference type="SUPFAM" id="SSF48452">
    <property type="entry name" value="TPR-like"/>
    <property type="match status" value="1"/>
</dbReference>
<evidence type="ECO:0000313" key="12">
    <source>
        <dbReference type="EMBL" id="KAK8884169.1"/>
    </source>
</evidence>
<reference evidence="12 13" key="1">
    <citation type="submission" date="2024-04" db="EMBL/GenBank/DDBJ databases">
        <title>Tritrichomonas musculus Genome.</title>
        <authorList>
            <person name="Alves-Ferreira E."/>
            <person name="Grigg M."/>
            <person name="Lorenzi H."/>
            <person name="Galac M."/>
        </authorList>
    </citation>
    <scope>NUCLEOTIDE SEQUENCE [LARGE SCALE GENOMIC DNA]</scope>
    <source>
        <strain evidence="12 13">EAF2021</strain>
    </source>
</reference>
<evidence type="ECO:0000256" key="7">
    <source>
        <dbReference type="ARBA" id="ARBA00023242"/>
    </source>
</evidence>
<gene>
    <name evidence="12" type="ORF">M9Y10_043275</name>
</gene>
<evidence type="ECO:0000256" key="2">
    <source>
        <dbReference type="ARBA" id="ARBA00004123"/>
    </source>
</evidence>
<feature type="region of interest" description="Disordered" evidence="9">
    <location>
        <begin position="838"/>
        <end position="859"/>
    </location>
</feature>
<evidence type="ECO:0000256" key="6">
    <source>
        <dbReference type="ARBA" id="ARBA00023235"/>
    </source>
</evidence>